<dbReference type="GO" id="GO:0005975">
    <property type="term" value="P:carbohydrate metabolic process"/>
    <property type="evidence" value="ECO:0007669"/>
    <property type="project" value="UniProtKB-ARBA"/>
</dbReference>
<dbReference type="Gene3D" id="3.30.379.10">
    <property type="entry name" value="Chitobiase/beta-hexosaminidase domain 2-like"/>
    <property type="match status" value="1"/>
</dbReference>
<dbReference type="Gene3D" id="1.20.58.2150">
    <property type="match status" value="1"/>
</dbReference>
<name>A0A1M6B9U2_PSEXY</name>
<dbReference type="InterPro" id="IPR031924">
    <property type="entry name" value="GH115"/>
</dbReference>
<dbReference type="InterPro" id="IPR041437">
    <property type="entry name" value="GH115_C"/>
</dbReference>
<dbReference type="GO" id="GO:0016787">
    <property type="term" value="F:hydrolase activity"/>
    <property type="evidence" value="ECO:0007669"/>
    <property type="project" value="UniProtKB-KW"/>
</dbReference>
<dbReference type="STRING" id="185007.SAMN02910350_00860"/>
<dbReference type="PANTHER" id="PTHR37842:SF2">
    <property type="entry name" value="GYLCOSYL HYDROLASE 115 C-TERMINAL DOMAIN-CONTAINING PROTEIN"/>
    <property type="match status" value="1"/>
</dbReference>
<dbReference type="EMBL" id="FQYQ01000002">
    <property type="protein sequence ID" value="SHI45348.1"/>
    <property type="molecule type" value="Genomic_DNA"/>
</dbReference>
<dbReference type="SUPFAM" id="SSF55545">
    <property type="entry name" value="beta-N-acetylhexosaminidase-like domain"/>
    <property type="match status" value="1"/>
</dbReference>
<dbReference type="AlphaFoldDB" id="A0A1M6B9U2"/>
<keyword evidence="4" id="KW-1185">Reference proteome</keyword>
<proteinExistence type="predicted"/>
<protein>
    <submittedName>
        <fullName evidence="3">Glycosyl hydrolase family 115</fullName>
    </submittedName>
</protein>
<dbReference type="Pfam" id="PF17829">
    <property type="entry name" value="GH115_C"/>
    <property type="match status" value="1"/>
</dbReference>
<dbReference type="InterPro" id="IPR029018">
    <property type="entry name" value="Hex-like_dom2"/>
</dbReference>
<evidence type="ECO:0000313" key="4">
    <source>
        <dbReference type="Proteomes" id="UP000184185"/>
    </source>
</evidence>
<evidence type="ECO:0000259" key="2">
    <source>
        <dbReference type="Pfam" id="PF17829"/>
    </source>
</evidence>
<reference evidence="3 4" key="1">
    <citation type="submission" date="2016-11" db="EMBL/GenBank/DDBJ databases">
        <authorList>
            <person name="Jaros S."/>
            <person name="Januszkiewicz K."/>
            <person name="Wedrychowicz H."/>
        </authorList>
    </citation>
    <scope>NUCLEOTIDE SEQUENCE [LARGE SCALE GENOMIC DNA]</scope>
    <source>
        <strain evidence="3 4">DSM 14809</strain>
    </source>
</reference>
<dbReference type="RefSeq" id="WP_072911918.1">
    <property type="nucleotide sequence ID" value="NZ_FQYQ01000002.1"/>
</dbReference>
<evidence type="ECO:0000313" key="3">
    <source>
        <dbReference type="EMBL" id="SHI45348.1"/>
    </source>
</evidence>
<accession>A0A1M6B9U2</accession>
<gene>
    <name evidence="3" type="ORF">SAMN02745725_00381</name>
</gene>
<dbReference type="Gene3D" id="2.60.120.1620">
    <property type="match status" value="1"/>
</dbReference>
<dbReference type="PANTHER" id="PTHR37842">
    <property type="match status" value="1"/>
</dbReference>
<feature type="domain" description="Gylcosyl hydrolase 115 C-terminal" evidence="2">
    <location>
        <begin position="791"/>
        <end position="963"/>
    </location>
</feature>
<sequence length="969" mass="111028">MAKFELFKNGKAAPILLEDNGVFGLEKMTGIFAKDIKRVTGVTPKVLKELPKDEFVIYVGVCESKTVSEKLAGYIDLSKLKGKMEVYGIYILEDVINPGQKILAIIGSDKRGAIYGMFSISEKMGVSPWYYWADAKVKRQSQVVFDESICRVSKEPSVKYRGFFINDEQPCFGNWAREKFGSIRPCPELYEKIFELLLRLKGNYLWPAMWRSDFTLDHIENAQLANEMGVIMGASHHEPCCRSGQEFQTLRRDNPQYGTDWSFLSNAEGITEFWKDGLIRNKDFENLITIGMRGENDSYLMPEDATLEDNINVLKKAITKQKELIAKYAPSEHPQLLAIYKEVEDYYFGDENTKGLKDWDVLDNDIMMLCDDNFANVRTLPDEELRKKPGGFGMYYHFDYFGEPVSYLWINSSPLTKVWEQMTMAYDYGIRSAWIVNVGDIKNQELPLSYFIDLAYDFDKWGTKAINKTDEYTLQFFNKLGFKDDVGVQAAELATEYTKWNGRRRPEALHHDHYHPCHENEARHILNRIYEATEKSEDLYQKVKGTDLEECFFQEVYYPVNAVAEINKMQIYSGLNELYAKQHKTKANEYAKLITECIERERSLTDEFHTRNNGKWNHMQSVYHIGFTHWNDEQCQLPISHYVNPVRDPRLIVSVVNQTDYTWAHRWTRHVLKMPLCFESNKLGEFEVANGGLRALEYHIDWEGDWIEITDLSTGETLSKNEAGRTDVSNNYKVKILKDKWDHKPNAMIRIYVDNGEVVADESENCTSVPVVEIQVEVSTLDLSEVKENCFLEGNGVISIEAAHCASNKSSKLAEYKEIKGFGRTLSGMKAYPQNIRFDNTEDAPVLSYKVFAAEDGEYTCQIYAAASNPVVYHGKLSIGVAANGADRIAVNTIPDKGFDPWKSASWRVGVLDNIHVGECKLALKKGLNEISLSAIDPAVVIEKIVLWNPNTEIRKSYLGPKESKNYIL</sequence>
<evidence type="ECO:0000256" key="1">
    <source>
        <dbReference type="ARBA" id="ARBA00022801"/>
    </source>
</evidence>
<dbReference type="Pfam" id="PF15979">
    <property type="entry name" value="Glyco_hydro_115"/>
    <property type="match status" value="1"/>
</dbReference>
<keyword evidence="1 3" id="KW-0378">Hydrolase</keyword>
<dbReference type="InterPro" id="IPR042301">
    <property type="entry name" value="GH115_sf"/>
</dbReference>
<organism evidence="3 4">
    <name type="scientific">Pseudobutyrivibrio xylanivorans DSM 14809</name>
    <dbReference type="NCBI Taxonomy" id="1123012"/>
    <lineage>
        <taxon>Bacteria</taxon>
        <taxon>Bacillati</taxon>
        <taxon>Bacillota</taxon>
        <taxon>Clostridia</taxon>
        <taxon>Lachnospirales</taxon>
        <taxon>Lachnospiraceae</taxon>
        <taxon>Pseudobutyrivibrio</taxon>
    </lineage>
</organism>
<dbReference type="OrthoDB" id="8727830at2"/>
<dbReference type="Gene3D" id="3.20.20.520">
    <property type="entry name" value="Glycosyl hydrolase family 115"/>
    <property type="match status" value="1"/>
</dbReference>
<dbReference type="Proteomes" id="UP000184185">
    <property type="component" value="Unassembled WGS sequence"/>
</dbReference>